<dbReference type="Proteomes" id="UP000198693">
    <property type="component" value="Unassembled WGS sequence"/>
</dbReference>
<dbReference type="OrthoDB" id="6997572at2"/>
<evidence type="ECO:0000313" key="1">
    <source>
        <dbReference type="EMBL" id="SFU85539.1"/>
    </source>
</evidence>
<sequence>MGMLSSYAIDVRRWGVLLLLILSGCSGSGESNVLFVDYQNQLAEALELEPPARQPPGNIGAFPDRDQRLFEIPETRDSLLNVYALRECHITNLVAQRNNQLGRVAQASQRWLYELTLWRRLDACWNSEVPQTLAEADRERLIRLIDNKTEQLPRASWNALFDSEEWVKNFSRASSTLSPEELEPPPAQLKALAYLREATLHQFDPDWHPDSSTLEGHLKALQSRPFTAELLRTLLLAEQRLNEASSLIEDAMSQQAVCSRIEVFPPALTQREETRQLAAWLDRLETTGMSWLTAVDALLEAHIEAPNAVRAYRHHWLSFDTVTAPLPAFQAARERHQALRLSLAERCRRHMGLNLQGESVLLVVQH</sequence>
<dbReference type="STRING" id="463301.SAMN04487955_1117"/>
<evidence type="ECO:0008006" key="3">
    <source>
        <dbReference type="Google" id="ProtNLM"/>
    </source>
</evidence>
<dbReference type="EMBL" id="FPBP01000011">
    <property type="protein sequence ID" value="SFU85539.1"/>
    <property type="molecule type" value="Genomic_DNA"/>
</dbReference>
<keyword evidence="2" id="KW-1185">Reference proteome</keyword>
<organism evidence="1 2">
    <name type="scientific">Halomonas korlensis</name>
    <dbReference type="NCBI Taxonomy" id="463301"/>
    <lineage>
        <taxon>Bacteria</taxon>
        <taxon>Pseudomonadati</taxon>
        <taxon>Pseudomonadota</taxon>
        <taxon>Gammaproteobacteria</taxon>
        <taxon>Oceanospirillales</taxon>
        <taxon>Halomonadaceae</taxon>
        <taxon>Halomonas</taxon>
    </lineage>
</organism>
<proteinExistence type="predicted"/>
<dbReference type="InterPro" id="IPR021431">
    <property type="entry name" value="DUF3080"/>
</dbReference>
<evidence type="ECO:0000313" key="2">
    <source>
        <dbReference type="Proteomes" id="UP000198693"/>
    </source>
</evidence>
<gene>
    <name evidence="1" type="ORF">SAMN04487955_1117</name>
</gene>
<accession>A0A1I7JK23</accession>
<protein>
    <recommendedName>
        <fullName evidence="3">DUF3080 family protein</fullName>
    </recommendedName>
</protein>
<dbReference type="Pfam" id="PF11279">
    <property type="entry name" value="DUF3080"/>
    <property type="match status" value="1"/>
</dbReference>
<dbReference type="AlphaFoldDB" id="A0A1I7JK23"/>
<reference evidence="2" key="1">
    <citation type="submission" date="2016-10" db="EMBL/GenBank/DDBJ databases">
        <authorList>
            <person name="Varghese N."/>
            <person name="Submissions S."/>
        </authorList>
    </citation>
    <scope>NUCLEOTIDE SEQUENCE [LARGE SCALE GENOMIC DNA]</scope>
    <source>
        <strain evidence="2">CGMCC 1.6981</strain>
    </source>
</reference>
<name>A0A1I7JK23_9GAMM</name>